<keyword evidence="4" id="KW-0679">Respiratory chain</keyword>
<keyword evidence="11" id="KW-1185">Reference proteome</keyword>
<dbReference type="PANTHER" id="PTHR12964:SF0">
    <property type="entry name" value="NADH DEHYDROGENASE [UBIQUINONE] 1 ALPHA SUBCOMPLEX SUBUNIT 6"/>
    <property type="match status" value="1"/>
</dbReference>
<evidence type="ECO:0000256" key="5">
    <source>
        <dbReference type="ARBA" id="ARBA00022792"/>
    </source>
</evidence>
<dbReference type="PANTHER" id="PTHR12964">
    <property type="entry name" value="NADH-UBIQUINONE OXIDOREDUCTASE B14 SUBUNIT"/>
    <property type="match status" value="1"/>
</dbReference>
<protein>
    <recommendedName>
        <fullName evidence="12">NADH dehydrogenase [ubiquinone] 1 alpha subcomplex subunit 6</fullName>
    </recommendedName>
</protein>
<evidence type="ECO:0008006" key="12">
    <source>
        <dbReference type="Google" id="ProtNLM"/>
    </source>
</evidence>
<dbReference type="Proteomes" id="UP001642487">
    <property type="component" value="Chromosome 3"/>
</dbReference>
<evidence type="ECO:0000256" key="2">
    <source>
        <dbReference type="ARBA" id="ARBA00009508"/>
    </source>
</evidence>
<evidence type="ECO:0000313" key="10">
    <source>
        <dbReference type="EMBL" id="CAK9316422.1"/>
    </source>
</evidence>
<keyword evidence="6" id="KW-0249">Electron transport</keyword>
<accession>A0ABP0Y8W3</accession>
<comment type="similarity">
    <text evidence="2">Belongs to the complex I LYR family.</text>
</comment>
<dbReference type="InterPro" id="IPR016488">
    <property type="entry name" value="NADH_Ub_cplx-1_asu_su-6"/>
</dbReference>
<evidence type="ECO:0000256" key="9">
    <source>
        <dbReference type="SAM" id="Phobius"/>
    </source>
</evidence>
<keyword evidence="9" id="KW-1133">Transmembrane helix</keyword>
<sequence length="251" mass="28812">MTLPFLLLHWLEELKGEETYISYPITKESNMLNFKYNSLDERVKANDNISFFFFSFQNVFSCVVFSIIHASARKIKRERNRPRKRNAGAWKSVRGSVNSDSRASSLIESAKAERRTVQKMAFTVRGLKVPPNSASLEEARNRVFDFFRSACRSLPAIMDIYNLDDVATVSQLRSTIASEIRKNSHVTDPKVIDMLLFKGMEELGNITEHAKQRHHIIGQYVVGREGLVQDLGAKDQGISNFLKNFYKSNYF</sequence>
<keyword evidence="9" id="KW-0812">Transmembrane</keyword>
<dbReference type="InterPro" id="IPR045299">
    <property type="entry name" value="Complex1_LYR_NDUFA6_LYRM6"/>
</dbReference>
<keyword evidence="8 9" id="KW-0472">Membrane</keyword>
<keyword evidence="7" id="KW-0496">Mitochondrion</keyword>
<proteinExistence type="inferred from homology"/>
<reference evidence="10 11" key="1">
    <citation type="submission" date="2024-03" db="EMBL/GenBank/DDBJ databases">
        <authorList>
            <person name="Gkanogiannis A."/>
            <person name="Becerra Lopez-Lavalle L."/>
        </authorList>
    </citation>
    <scope>NUCLEOTIDE SEQUENCE [LARGE SCALE GENOMIC DNA]</scope>
</reference>
<keyword evidence="5" id="KW-0999">Mitochondrion inner membrane</keyword>
<evidence type="ECO:0000256" key="7">
    <source>
        <dbReference type="ARBA" id="ARBA00023128"/>
    </source>
</evidence>
<evidence type="ECO:0000256" key="1">
    <source>
        <dbReference type="ARBA" id="ARBA00004443"/>
    </source>
</evidence>
<name>A0ABP0Y8W3_9ROSI</name>
<evidence type="ECO:0000256" key="6">
    <source>
        <dbReference type="ARBA" id="ARBA00022982"/>
    </source>
</evidence>
<gene>
    <name evidence="10" type="ORF">CITCOLO1_LOCUS8283</name>
</gene>
<dbReference type="EMBL" id="OZ021737">
    <property type="protein sequence ID" value="CAK9316422.1"/>
    <property type="molecule type" value="Genomic_DNA"/>
</dbReference>
<evidence type="ECO:0000256" key="3">
    <source>
        <dbReference type="ARBA" id="ARBA00022448"/>
    </source>
</evidence>
<keyword evidence="3" id="KW-0813">Transport</keyword>
<evidence type="ECO:0000256" key="8">
    <source>
        <dbReference type="ARBA" id="ARBA00023136"/>
    </source>
</evidence>
<organism evidence="10 11">
    <name type="scientific">Citrullus colocynthis</name>
    <name type="common">colocynth</name>
    <dbReference type="NCBI Taxonomy" id="252529"/>
    <lineage>
        <taxon>Eukaryota</taxon>
        <taxon>Viridiplantae</taxon>
        <taxon>Streptophyta</taxon>
        <taxon>Embryophyta</taxon>
        <taxon>Tracheophyta</taxon>
        <taxon>Spermatophyta</taxon>
        <taxon>Magnoliopsida</taxon>
        <taxon>eudicotyledons</taxon>
        <taxon>Gunneridae</taxon>
        <taxon>Pentapetalae</taxon>
        <taxon>rosids</taxon>
        <taxon>fabids</taxon>
        <taxon>Cucurbitales</taxon>
        <taxon>Cucurbitaceae</taxon>
        <taxon>Benincaseae</taxon>
        <taxon>Citrullus</taxon>
    </lineage>
</organism>
<evidence type="ECO:0000313" key="11">
    <source>
        <dbReference type="Proteomes" id="UP001642487"/>
    </source>
</evidence>
<dbReference type="CDD" id="cd20266">
    <property type="entry name" value="Complex1_LYR_NDUFA6_LYRM6"/>
    <property type="match status" value="1"/>
</dbReference>
<comment type="subcellular location">
    <subcellularLocation>
        <location evidence="1">Mitochondrion inner membrane</location>
        <topology evidence="1">Peripheral membrane protein</topology>
        <orientation evidence="1">Matrix side</orientation>
    </subcellularLocation>
</comment>
<feature type="transmembrane region" description="Helical" evidence="9">
    <location>
        <begin position="49"/>
        <end position="72"/>
    </location>
</feature>
<evidence type="ECO:0000256" key="4">
    <source>
        <dbReference type="ARBA" id="ARBA00022660"/>
    </source>
</evidence>